<sequence length="320" mass="33408">MSDLHLALGTGALTAGGIVVLSAALVRPRPSVATQVARLDQLRRSHQRSALSAAEAAASAAPDRGLFGLSATFGRAMARLADRLEVLASDRGWRLRRTRADLAVLGRPTGEFLATKVVAALVLVLLAPVCWLVLRTFGVPLPGGVPLSLALVLGGAGFCVPDLALRSDATRRRRDFRRVVGVFSDLVAMNLAGGRGLPEALLSSASVSDYWALVRIRQALSGARLSGSTPWQALGALGTELAVAELTDLAGALALAADDGAKIRASLAARSATLRRRDMADVEGEAGEKSQSMLVAQLVLCTAFMVFLAFPAVHNLMATS</sequence>
<feature type="transmembrane region" description="Helical" evidence="1">
    <location>
        <begin position="117"/>
        <end position="134"/>
    </location>
</feature>
<dbReference type="EMBL" id="JACCBB010000001">
    <property type="protein sequence ID" value="NYD20934.1"/>
    <property type="molecule type" value="Genomic_DNA"/>
</dbReference>
<protein>
    <submittedName>
        <fullName evidence="2">Flp pilus assembly protein TadB</fullName>
    </submittedName>
</protein>
<organism evidence="2 3">
    <name type="scientific">Kineococcus aurantiacus</name>
    <dbReference type="NCBI Taxonomy" id="37633"/>
    <lineage>
        <taxon>Bacteria</taxon>
        <taxon>Bacillati</taxon>
        <taxon>Actinomycetota</taxon>
        <taxon>Actinomycetes</taxon>
        <taxon>Kineosporiales</taxon>
        <taxon>Kineosporiaceae</taxon>
        <taxon>Kineococcus</taxon>
    </lineage>
</organism>
<accession>A0A7Y9AT16</accession>
<dbReference type="AlphaFoldDB" id="A0A7Y9AT16"/>
<proteinExistence type="predicted"/>
<evidence type="ECO:0000313" key="3">
    <source>
        <dbReference type="Proteomes" id="UP000521922"/>
    </source>
</evidence>
<dbReference type="RefSeq" id="WP_343077767.1">
    <property type="nucleotide sequence ID" value="NZ_BAAAGN010000002.1"/>
</dbReference>
<feature type="transmembrane region" description="Helical" evidence="1">
    <location>
        <begin position="146"/>
        <end position="165"/>
    </location>
</feature>
<keyword evidence="1" id="KW-1133">Transmembrane helix</keyword>
<reference evidence="2 3" key="1">
    <citation type="submission" date="2020-07" db="EMBL/GenBank/DDBJ databases">
        <title>Sequencing the genomes of 1000 actinobacteria strains.</title>
        <authorList>
            <person name="Klenk H.-P."/>
        </authorList>
    </citation>
    <scope>NUCLEOTIDE SEQUENCE [LARGE SCALE GENOMIC DNA]</scope>
    <source>
        <strain evidence="2 3">DSM 7487</strain>
    </source>
</reference>
<dbReference type="PANTHER" id="PTHR35007">
    <property type="entry name" value="INTEGRAL MEMBRANE PROTEIN-RELATED"/>
    <property type="match status" value="1"/>
</dbReference>
<evidence type="ECO:0000313" key="2">
    <source>
        <dbReference type="EMBL" id="NYD20934.1"/>
    </source>
</evidence>
<feature type="transmembrane region" description="Helical" evidence="1">
    <location>
        <begin position="294"/>
        <end position="313"/>
    </location>
</feature>
<dbReference type="PANTHER" id="PTHR35007:SF1">
    <property type="entry name" value="PILUS ASSEMBLY PROTEIN"/>
    <property type="match status" value="1"/>
</dbReference>
<feature type="transmembrane region" description="Helical" evidence="1">
    <location>
        <begin position="6"/>
        <end position="26"/>
    </location>
</feature>
<keyword evidence="3" id="KW-1185">Reference proteome</keyword>
<dbReference type="Proteomes" id="UP000521922">
    <property type="component" value="Unassembled WGS sequence"/>
</dbReference>
<evidence type="ECO:0000256" key="1">
    <source>
        <dbReference type="SAM" id="Phobius"/>
    </source>
</evidence>
<name>A0A7Y9AT16_9ACTN</name>
<keyword evidence="1" id="KW-0812">Transmembrane</keyword>
<comment type="caution">
    <text evidence="2">The sequence shown here is derived from an EMBL/GenBank/DDBJ whole genome shotgun (WGS) entry which is preliminary data.</text>
</comment>
<keyword evidence="1" id="KW-0472">Membrane</keyword>
<gene>
    <name evidence="2" type="ORF">BJ968_000474</name>
</gene>